<name>A0A7T8A069_9FLAO</name>
<evidence type="ECO:0000313" key="2">
    <source>
        <dbReference type="EMBL" id="QQN60924.1"/>
    </source>
</evidence>
<evidence type="ECO:0000313" key="3">
    <source>
        <dbReference type="Proteomes" id="UP000595426"/>
    </source>
</evidence>
<accession>A0A7T8A069</accession>
<keyword evidence="3" id="KW-1185">Reference proteome</keyword>
<dbReference type="GeneID" id="93135258"/>
<sequence>MTKAVEFFSLLIREFKKGVKNIFQKLEKLLNEIFGFGDEVVDSASTPAERRIKRKQDRIKKRLERKNKPASFLDRGKYLGQSLSLDDLFKIEDYLRNLKVDFQLGEGKGVFNVNGYYTKSGKPVVLESHNAAMFITDGKNMKLILRENATIYEFLHELMHFRDCQNLGPAAFIEKKIVPREKFVYDKIVEYSRYLNRDELEHAEWYMNQKYYDFGMTDNLGNPLVEKLPIDLKSIPKKRQGVSINKIITLK</sequence>
<dbReference type="OrthoDB" id="1218225at2"/>
<dbReference type="Proteomes" id="UP000595426">
    <property type="component" value="Chromosome"/>
</dbReference>
<evidence type="ECO:0000259" key="1">
    <source>
        <dbReference type="Pfam" id="PF15640"/>
    </source>
</evidence>
<gene>
    <name evidence="2" type="ORF">I6H88_10255</name>
</gene>
<organism evidence="2 3">
    <name type="scientific">Elizabethkingia bruuniana</name>
    <dbReference type="NCBI Taxonomy" id="1756149"/>
    <lineage>
        <taxon>Bacteria</taxon>
        <taxon>Pseudomonadati</taxon>
        <taxon>Bacteroidota</taxon>
        <taxon>Flavobacteriia</taxon>
        <taxon>Flavobacteriales</taxon>
        <taxon>Weeksellaceae</taxon>
        <taxon>Elizabethkingia</taxon>
    </lineage>
</organism>
<dbReference type="Pfam" id="PF15640">
    <property type="entry name" value="Tox-MPTase4"/>
    <property type="match status" value="1"/>
</dbReference>
<proteinExistence type="predicted"/>
<dbReference type="RefSeq" id="WP_034870676.1">
    <property type="nucleotide sequence ID" value="NZ_CBCSDR010000008.1"/>
</dbReference>
<dbReference type="KEGG" id="egm:AYC65_20245"/>
<feature type="domain" description="Tox-MPTase4" evidence="1">
    <location>
        <begin position="123"/>
        <end position="208"/>
    </location>
</feature>
<dbReference type="EMBL" id="CP067018">
    <property type="protein sequence ID" value="QQN60924.1"/>
    <property type="molecule type" value="Genomic_DNA"/>
</dbReference>
<protein>
    <recommendedName>
        <fullName evidence="1">Tox-MPTase4 domain-containing protein</fullName>
    </recommendedName>
</protein>
<dbReference type="AlphaFoldDB" id="A0A7T8A069"/>
<dbReference type="InterPro" id="IPR028912">
    <property type="entry name" value="Tox-MPTase4_dom"/>
</dbReference>
<reference evidence="2 3" key="1">
    <citation type="submission" date="2020-12" db="EMBL/GenBank/DDBJ databases">
        <title>FDA dAtabase for Regulatory Grade micrObial Sequences (FDA-ARGOS): Supporting development and validation of Infectious Disease Dx tests.</title>
        <authorList>
            <person name="Kerrigan L."/>
            <person name="Long C."/>
            <person name="Tallon L."/>
            <person name="Sadzewicz L."/>
            <person name="Zhao X."/>
            <person name="Boylan J."/>
            <person name="Ott S."/>
            <person name="Bowen H."/>
            <person name="Vavikolanu K."/>
            <person name="Mehta A."/>
            <person name="Aluvathingal J."/>
            <person name="Nadendla S."/>
            <person name="Yan Y."/>
            <person name="Sichtig H."/>
        </authorList>
    </citation>
    <scope>NUCLEOTIDE SEQUENCE [LARGE SCALE GENOMIC DNA]</scope>
    <source>
        <strain evidence="2 3">FDAARGOS_1031</strain>
    </source>
</reference>